<evidence type="ECO:0000313" key="1">
    <source>
        <dbReference type="EMBL" id="SMF56189.1"/>
    </source>
</evidence>
<organism evidence="1 2">
    <name type="scientific">Pseudobacteriovorax antillogorgiicola</name>
    <dbReference type="NCBI Taxonomy" id="1513793"/>
    <lineage>
        <taxon>Bacteria</taxon>
        <taxon>Pseudomonadati</taxon>
        <taxon>Bdellovibrionota</taxon>
        <taxon>Oligoflexia</taxon>
        <taxon>Oligoflexales</taxon>
        <taxon>Pseudobacteriovoracaceae</taxon>
        <taxon>Pseudobacteriovorax</taxon>
    </lineage>
</organism>
<protein>
    <submittedName>
        <fullName evidence="1">Uncharacterized protein</fullName>
    </submittedName>
</protein>
<evidence type="ECO:0000313" key="2">
    <source>
        <dbReference type="Proteomes" id="UP000192907"/>
    </source>
</evidence>
<accession>A0A1Y6CJS9</accession>
<sequence length="191" mass="21396">MSQTIQISAYSSLVEPVEIDFPHKLTGKMEHGSAELQNHLEGFMGYVQQQADGTMTRQAFSVLDHLHKVKHCLAFEISESNLDHLAGWAQRSNSILFLRDGSIRSPNGQVILAPGVELESLEGRVPLTEESNERRERSYVKLEDLKLKAPPIPFSISESEVILRDWNSPKNADKCLLNSAVYFKLHGAKIA</sequence>
<name>A0A1Y6CJS9_9BACT</name>
<keyword evidence="2" id="KW-1185">Reference proteome</keyword>
<dbReference type="Proteomes" id="UP000192907">
    <property type="component" value="Unassembled WGS sequence"/>
</dbReference>
<reference evidence="2" key="1">
    <citation type="submission" date="2017-04" db="EMBL/GenBank/DDBJ databases">
        <authorList>
            <person name="Varghese N."/>
            <person name="Submissions S."/>
        </authorList>
    </citation>
    <scope>NUCLEOTIDE SEQUENCE [LARGE SCALE GENOMIC DNA]</scope>
    <source>
        <strain evidence="2">RKEM611</strain>
    </source>
</reference>
<proteinExistence type="predicted"/>
<dbReference type="OrthoDB" id="4399984at2"/>
<dbReference type="RefSeq" id="WP_132322477.1">
    <property type="nucleotide sequence ID" value="NZ_FWZT01000018.1"/>
</dbReference>
<gene>
    <name evidence="1" type="ORF">SAMN06296036_1181</name>
</gene>
<dbReference type="EMBL" id="FWZT01000018">
    <property type="protein sequence ID" value="SMF56189.1"/>
    <property type="molecule type" value="Genomic_DNA"/>
</dbReference>
<dbReference type="AlphaFoldDB" id="A0A1Y6CJS9"/>